<name>A0A1F8ETE6_9BACT</name>
<evidence type="ECO:0000313" key="1">
    <source>
        <dbReference type="EMBL" id="OGN04137.1"/>
    </source>
</evidence>
<proteinExistence type="predicted"/>
<accession>A0A1F8ETE6</accession>
<evidence type="ECO:0000313" key="2">
    <source>
        <dbReference type="Proteomes" id="UP000177419"/>
    </source>
</evidence>
<gene>
    <name evidence="1" type="ORF">A2746_01750</name>
</gene>
<reference evidence="1 2" key="1">
    <citation type="journal article" date="2016" name="Nat. Commun.">
        <title>Thousands of microbial genomes shed light on interconnected biogeochemical processes in an aquifer system.</title>
        <authorList>
            <person name="Anantharaman K."/>
            <person name="Brown C.T."/>
            <person name="Hug L.A."/>
            <person name="Sharon I."/>
            <person name="Castelle C.J."/>
            <person name="Probst A.J."/>
            <person name="Thomas B.C."/>
            <person name="Singh A."/>
            <person name="Wilkins M.J."/>
            <person name="Karaoz U."/>
            <person name="Brodie E.L."/>
            <person name="Williams K.H."/>
            <person name="Hubbard S.S."/>
            <person name="Banfield J.F."/>
        </authorList>
    </citation>
    <scope>NUCLEOTIDE SEQUENCE [LARGE SCALE GENOMIC DNA]</scope>
</reference>
<organism evidence="1 2">
    <name type="scientific">Candidatus Yanofskybacteria bacterium RIFCSPHIGHO2_01_FULL_44_22</name>
    <dbReference type="NCBI Taxonomy" id="1802669"/>
    <lineage>
        <taxon>Bacteria</taxon>
        <taxon>Candidatus Yanofskyibacteriota</taxon>
    </lineage>
</organism>
<sequence>MRVFAVKAGDYYLGVLTKQGRQQMRRAVSFLNTLQPPIYGLKTLLVHTSEPGALKSVSIIKTNLEIQRVKSMGKLYKYYFEPENIYSLFGASGAVDNVIIVSDDPEMEKFLAQYVSDNDDSEKYETKNGDIFLVAAGPKPQKIFSPS</sequence>
<dbReference type="AlphaFoldDB" id="A0A1F8ETE6"/>
<dbReference type="Proteomes" id="UP000177419">
    <property type="component" value="Unassembled WGS sequence"/>
</dbReference>
<protein>
    <submittedName>
        <fullName evidence="1">Uncharacterized protein</fullName>
    </submittedName>
</protein>
<comment type="caution">
    <text evidence="1">The sequence shown here is derived from an EMBL/GenBank/DDBJ whole genome shotgun (WGS) entry which is preliminary data.</text>
</comment>
<dbReference type="EMBL" id="MGJJ01000028">
    <property type="protein sequence ID" value="OGN04137.1"/>
    <property type="molecule type" value="Genomic_DNA"/>
</dbReference>